<dbReference type="GO" id="GO:0003955">
    <property type="term" value="F:NAD(P)H dehydrogenase (quinone) activity"/>
    <property type="evidence" value="ECO:0007669"/>
    <property type="project" value="TreeGrafter"/>
</dbReference>
<keyword evidence="5" id="KW-0560">Oxidoreductase</keyword>
<evidence type="ECO:0000256" key="4">
    <source>
        <dbReference type="ARBA" id="ARBA00022827"/>
    </source>
</evidence>
<evidence type="ECO:0000259" key="6">
    <source>
        <dbReference type="Pfam" id="PF07992"/>
    </source>
</evidence>
<name>A0A977KAB7_9CREN</name>
<evidence type="ECO:0000256" key="1">
    <source>
        <dbReference type="ARBA" id="ARBA00001974"/>
    </source>
</evidence>
<accession>A0A977KAB7</accession>
<comment type="cofactor">
    <cofactor evidence="1">
        <name>FAD</name>
        <dbReference type="ChEBI" id="CHEBI:57692"/>
    </cofactor>
</comment>
<keyword evidence="4" id="KW-0274">FAD</keyword>
<evidence type="ECO:0000313" key="7">
    <source>
        <dbReference type="EMBL" id="UXD21984.1"/>
    </source>
</evidence>
<comment type="similarity">
    <text evidence="2">Belongs to the NADH dehydrogenase family.</text>
</comment>
<reference evidence="7" key="1">
    <citation type="submission" date="2013-11" db="EMBL/GenBank/DDBJ databases">
        <title>Comparative genomics of Ignicoccus.</title>
        <authorList>
            <person name="Podar M."/>
        </authorList>
    </citation>
    <scope>NUCLEOTIDE SEQUENCE</scope>
    <source>
        <strain evidence="7">DSM 13166</strain>
    </source>
</reference>
<dbReference type="PRINTS" id="PR00368">
    <property type="entry name" value="FADPNR"/>
</dbReference>
<dbReference type="Proteomes" id="UP001063698">
    <property type="component" value="Chromosome"/>
</dbReference>
<evidence type="ECO:0000313" key="8">
    <source>
        <dbReference type="Proteomes" id="UP001063698"/>
    </source>
</evidence>
<evidence type="ECO:0000256" key="2">
    <source>
        <dbReference type="ARBA" id="ARBA00005272"/>
    </source>
</evidence>
<evidence type="ECO:0000256" key="3">
    <source>
        <dbReference type="ARBA" id="ARBA00022630"/>
    </source>
</evidence>
<dbReference type="GO" id="GO:0019646">
    <property type="term" value="P:aerobic electron transport chain"/>
    <property type="evidence" value="ECO:0007669"/>
    <property type="project" value="TreeGrafter"/>
</dbReference>
<dbReference type="InterPro" id="IPR023753">
    <property type="entry name" value="FAD/NAD-binding_dom"/>
</dbReference>
<dbReference type="PANTHER" id="PTHR42913:SF3">
    <property type="entry name" value="64 KDA MITOCHONDRIAL NADH DEHYDROGENASE (EUROFUNG)"/>
    <property type="match status" value="1"/>
</dbReference>
<dbReference type="Gene3D" id="3.50.50.100">
    <property type="match status" value="1"/>
</dbReference>
<organism evidence="7 8">
    <name type="scientific">Ignicoccus pacificus DSM 13166</name>
    <dbReference type="NCBI Taxonomy" id="940294"/>
    <lineage>
        <taxon>Archaea</taxon>
        <taxon>Thermoproteota</taxon>
        <taxon>Thermoprotei</taxon>
        <taxon>Desulfurococcales</taxon>
        <taxon>Desulfurococcaceae</taxon>
        <taxon>Ignicoccus</taxon>
    </lineage>
</organism>
<dbReference type="InterPro" id="IPR036188">
    <property type="entry name" value="FAD/NAD-bd_sf"/>
</dbReference>
<feature type="domain" description="FAD/NAD(P)-binding" evidence="6">
    <location>
        <begin position="1"/>
        <end position="282"/>
    </location>
</feature>
<dbReference type="SUPFAM" id="SSF51905">
    <property type="entry name" value="FAD/NAD(P)-binding domain"/>
    <property type="match status" value="1"/>
</dbReference>
<keyword evidence="3" id="KW-0285">Flavoprotein</keyword>
<dbReference type="InterPro" id="IPR051169">
    <property type="entry name" value="NADH-Q_oxidoreductase"/>
</dbReference>
<dbReference type="Pfam" id="PF07992">
    <property type="entry name" value="Pyr_redox_2"/>
    <property type="match status" value="1"/>
</dbReference>
<dbReference type="EMBL" id="CP006868">
    <property type="protein sequence ID" value="UXD21984.1"/>
    <property type="molecule type" value="Genomic_DNA"/>
</dbReference>
<sequence>MRVIVVGNGFGALSAAYAAEKNDLEIVQVGPEKFEYLPSLAKILSGRKKGEDLMTKPNFRWEHVNSMVKEVIEEGDKVIVTTEEGEKIEGDYAVVSPGALPWVPVEGAMPLYRVSHAVNIKKKLDEVGKDANVVVVGSGLVGLEAAGELAWSREAGLSNYRVKIVEAAPTISPTLPCNKVRPIILRKLKEHGIEYYLNAMVSDIKDGKVVTKDGREIDADVVIWAAGVQGPKVEIKCAQKGRRGFYDVDEYMKGVGCKRTYIIGDASNSKSLKMAEEAMRQGWYSILNIVGKKKEPYKPFLTAERPYCFITLGARDGVSVLNKVVIPGRLAPVMKDLFEVWMLRMARAAKMRPPVPV</sequence>
<evidence type="ECO:0000256" key="5">
    <source>
        <dbReference type="ARBA" id="ARBA00023002"/>
    </source>
</evidence>
<keyword evidence="8" id="KW-1185">Reference proteome</keyword>
<proteinExistence type="inferred from homology"/>
<protein>
    <recommendedName>
        <fullName evidence="6">FAD/NAD(P)-binding domain-containing protein</fullName>
    </recommendedName>
</protein>
<dbReference type="KEGG" id="ipc:IPA_00470"/>
<dbReference type="AlphaFoldDB" id="A0A977KAB7"/>
<gene>
    <name evidence="7" type="ORF">IPA_00470</name>
</gene>
<dbReference type="PANTHER" id="PTHR42913">
    <property type="entry name" value="APOPTOSIS-INDUCING FACTOR 1"/>
    <property type="match status" value="1"/>
</dbReference>